<organism evidence="7">
    <name type="scientific">Camelus bactrianus</name>
    <name type="common">Bactrian camel</name>
    <dbReference type="NCBI Taxonomy" id="9837"/>
    <lineage>
        <taxon>Eukaryota</taxon>
        <taxon>Metazoa</taxon>
        <taxon>Chordata</taxon>
        <taxon>Craniata</taxon>
        <taxon>Vertebrata</taxon>
        <taxon>Euteleostomi</taxon>
        <taxon>Mammalia</taxon>
        <taxon>Eutheria</taxon>
        <taxon>Laurasiatheria</taxon>
        <taxon>Artiodactyla</taxon>
        <taxon>Tylopoda</taxon>
        <taxon>Camelidae</taxon>
        <taxon>Camelus</taxon>
    </lineage>
</organism>
<feature type="compositionally biased region" description="Basic and acidic residues" evidence="1">
    <location>
        <begin position="149"/>
        <end position="160"/>
    </location>
</feature>
<evidence type="ECO:0000313" key="9">
    <source>
        <dbReference type="RefSeq" id="XP_045369490.1"/>
    </source>
</evidence>
<dbReference type="RefSeq" id="XP_045369487.1">
    <property type="nucleotide sequence ID" value="XM_045513531.1"/>
</dbReference>
<evidence type="ECO:0000313" key="3">
    <source>
        <dbReference type="RefSeq" id="XP_045369484.1"/>
    </source>
</evidence>
<dbReference type="RefSeq" id="XP_045369484.1">
    <property type="nucleotide sequence ID" value="XM_045513528.1"/>
</dbReference>
<gene>
    <name evidence="2 3 4 5 6 7 8 9" type="primary">LOC123615608</name>
</gene>
<accession>A0A9W3FZX5</accession>
<dbReference type="RefSeq" id="XP_045369489.1">
    <property type="nucleotide sequence ID" value="XM_045513533.1"/>
</dbReference>
<dbReference type="RefSeq" id="XP_045369486.1">
    <property type="nucleotide sequence ID" value="XM_045513530.1"/>
</dbReference>
<feature type="region of interest" description="Disordered" evidence="1">
    <location>
        <begin position="1"/>
        <end position="31"/>
    </location>
</feature>
<feature type="compositionally biased region" description="Acidic residues" evidence="1">
    <location>
        <begin position="14"/>
        <end position="31"/>
    </location>
</feature>
<feature type="region of interest" description="Disordered" evidence="1">
    <location>
        <begin position="131"/>
        <end position="160"/>
    </location>
</feature>
<evidence type="ECO:0000313" key="6">
    <source>
        <dbReference type="RefSeq" id="XP_045369487.1"/>
    </source>
</evidence>
<evidence type="ECO:0000313" key="2">
    <source>
        <dbReference type="RefSeq" id="XP_045369483.1"/>
    </source>
</evidence>
<evidence type="ECO:0000313" key="7">
    <source>
        <dbReference type="RefSeq" id="XP_045369488.1"/>
    </source>
</evidence>
<evidence type="ECO:0000313" key="5">
    <source>
        <dbReference type="RefSeq" id="XP_045369486.1"/>
    </source>
</evidence>
<protein>
    <submittedName>
        <fullName evidence="2 3">Transmembrane channel-like protein 6 isoform X1</fullName>
    </submittedName>
</protein>
<name>A0A9W3FZX5_CAMBA</name>
<evidence type="ECO:0000256" key="1">
    <source>
        <dbReference type="SAM" id="MobiDB-lite"/>
    </source>
</evidence>
<reference evidence="2 3" key="1">
    <citation type="submission" date="2025-04" db="UniProtKB">
        <authorList>
            <consortium name="RefSeq"/>
        </authorList>
    </citation>
    <scope>IDENTIFICATION</scope>
    <source>
        <tissue evidence="2 3">Blood</tissue>
    </source>
</reference>
<dbReference type="RefSeq" id="XP_045369485.1">
    <property type="nucleotide sequence ID" value="XM_045513529.1"/>
</dbReference>
<dbReference type="RefSeq" id="XP_045369488.1">
    <property type="nucleotide sequence ID" value="XM_045513532.1"/>
</dbReference>
<proteinExistence type="predicted"/>
<dbReference type="AlphaFoldDB" id="A0A9W3FZX5"/>
<sequence>MAQPPVFVLSVPETPDDPEGSQEPSPYDESEVHDSFYQLIQEQSRWAAEEGLELQQREPGPGALGALGDDHQALLGPEGVPVHSMATLRILASMPSRTIGEWDPLPSDPGWGGGFRLGAHSAPTHPGCCLQAQHGPRQSRRVLKTTQSRHGDKNRLLETH</sequence>
<evidence type="ECO:0000313" key="4">
    <source>
        <dbReference type="RefSeq" id="XP_045369485.1"/>
    </source>
</evidence>
<dbReference type="RefSeq" id="XP_045369483.1">
    <property type="nucleotide sequence ID" value="XM_045513527.1"/>
</dbReference>
<dbReference type="RefSeq" id="XP_045369490.1">
    <property type="nucleotide sequence ID" value="XM_045513534.1"/>
</dbReference>
<evidence type="ECO:0000313" key="8">
    <source>
        <dbReference type="RefSeq" id="XP_045369489.1"/>
    </source>
</evidence>